<dbReference type="PANTHER" id="PTHR34979">
    <property type="entry name" value="INNER MEMBRANE PROTEIN YGAZ"/>
    <property type="match status" value="1"/>
</dbReference>
<evidence type="ECO:0000256" key="6">
    <source>
        <dbReference type="ARBA" id="ARBA00022989"/>
    </source>
</evidence>
<sequence>MSLSTSPHFNESNLRDWLNRCFWSGIRDAAGVPAMVLFAGMVGFGAMGKTNGFDVWFTTFTSFFMFALPGQVVLLEMVITGSSVFAIALAVTLTSTRFITMTVTLFPQFHQRDRNHSLYASVHLLAMTAWAISMREFHAIEITHRLSYFVGLGLLC</sequence>
<evidence type="ECO:0000313" key="9">
    <source>
        <dbReference type="EMBL" id="ACB44390.1"/>
    </source>
</evidence>
<reference evidence="9" key="1">
    <citation type="submission" date="2008-03" db="EMBL/GenBank/DDBJ databases">
        <title>Complete sequence of Polynucleobacter necessarius STIR1.</title>
        <authorList>
            <consortium name="US DOE Joint Genome Institute"/>
            <person name="Copeland A."/>
            <person name="Lucas S."/>
            <person name="Lapidus A."/>
            <person name="Barry K."/>
            <person name="Detter J.C."/>
            <person name="Glavina del Rio T."/>
            <person name="Hammon N."/>
            <person name="Israni S."/>
            <person name="Dalin E."/>
            <person name="Tice H."/>
            <person name="Pitluck S."/>
            <person name="Chain P."/>
            <person name="Malfatti S."/>
            <person name="Shin M."/>
            <person name="Vergez L."/>
            <person name="Schmutz J."/>
            <person name="Larimer F."/>
            <person name="Land M."/>
            <person name="Hauser L."/>
            <person name="Kyrpides N."/>
            <person name="Kim E."/>
            <person name="Hahn M."/>
            <person name="Richardson P."/>
        </authorList>
    </citation>
    <scope>NUCLEOTIDE SEQUENCE [LARGE SCALE GENOMIC DNA]</scope>
    <source>
        <strain evidence="9">STIR1</strain>
    </source>
</reference>
<evidence type="ECO:0000256" key="5">
    <source>
        <dbReference type="ARBA" id="ARBA00022692"/>
    </source>
</evidence>
<dbReference type="GO" id="GO:0005886">
    <property type="term" value="C:plasma membrane"/>
    <property type="evidence" value="ECO:0007669"/>
    <property type="project" value="UniProtKB-SubCell"/>
</dbReference>
<evidence type="ECO:0000256" key="4">
    <source>
        <dbReference type="ARBA" id="ARBA00022475"/>
    </source>
</evidence>
<keyword evidence="7 8" id="KW-0472">Membrane</keyword>
<gene>
    <name evidence="9" type="ordered locus">Pnec_1260</name>
</gene>
<dbReference type="GO" id="GO:1903785">
    <property type="term" value="P:L-valine transmembrane transport"/>
    <property type="evidence" value="ECO:0007669"/>
    <property type="project" value="TreeGrafter"/>
</dbReference>
<organism evidence="9">
    <name type="scientific">Polynucleobacter necessarius subsp. necessarius (strain STIR1)</name>
    <dbReference type="NCBI Taxonomy" id="452638"/>
    <lineage>
        <taxon>Bacteria</taxon>
        <taxon>Pseudomonadati</taxon>
        <taxon>Pseudomonadota</taxon>
        <taxon>Betaproteobacteria</taxon>
        <taxon>Burkholderiales</taxon>
        <taxon>Burkholderiaceae</taxon>
        <taxon>Polynucleobacter</taxon>
    </lineage>
</organism>
<comment type="subcellular location">
    <subcellularLocation>
        <location evidence="1">Cell membrane</location>
        <topology evidence="1">Multi-pass membrane protein</topology>
    </subcellularLocation>
</comment>
<feature type="transmembrane region" description="Helical" evidence="8">
    <location>
        <begin position="29"/>
        <end position="48"/>
    </location>
</feature>
<evidence type="ECO:0000256" key="3">
    <source>
        <dbReference type="ARBA" id="ARBA00022448"/>
    </source>
</evidence>
<feature type="transmembrane region" description="Helical" evidence="8">
    <location>
        <begin position="85"/>
        <end position="106"/>
    </location>
</feature>
<accession>B1XVL3</accession>
<protein>
    <submittedName>
        <fullName evidence="9">AzlC family protein</fullName>
    </submittedName>
</protein>
<dbReference type="KEGG" id="pne:Pnec_1260"/>
<dbReference type="STRING" id="452638.Pnec_1260"/>
<dbReference type="InterPro" id="IPR011606">
    <property type="entry name" value="Brnchd-chn_aa_trnsp_permease"/>
</dbReference>
<evidence type="ECO:0000256" key="8">
    <source>
        <dbReference type="SAM" id="Phobius"/>
    </source>
</evidence>
<evidence type="ECO:0000256" key="1">
    <source>
        <dbReference type="ARBA" id="ARBA00004651"/>
    </source>
</evidence>
<dbReference type="Pfam" id="PF03591">
    <property type="entry name" value="AzlC"/>
    <property type="match status" value="1"/>
</dbReference>
<proteinExistence type="inferred from homology"/>
<evidence type="ECO:0000256" key="7">
    <source>
        <dbReference type="ARBA" id="ARBA00023136"/>
    </source>
</evidence>
<keyword evidence="6 8" id="KW-1133">Transmembrane helix</keyword>
<evidence type="ECO:0000256" key="2">
    <source>
        <dbReference type="ARBA" id="ARBA00010735"/>
    </source>
</evidence>
<dbReference type="PANTHER" id="PTHR34979:SF1">
    <property type="entry name" value="INNER MEMBRANE PROTEIN YGAZ"/>
    <property type="match status" value="1"/>
</dbReference>
<keyword evidence="3" id="KW-0813">Transport</keyword>
<name>B1XVL3_POLNS</name>
<keyword evidence="4" id="KW-1003">Cell membrane</keyword>
<dbReference type="HOGENOM" id="CLU_1684970_0_0_4"/>
<dbReference type="eggNOG" id="COG1296">
    <property type="taxonomic scope" value="Bacteria"/>
</dbReference>
<dbReference type="AlphaFoldDB" id="B1XVL3"/>
<dbReference type="EMBL" id="CP001010">
    <property type="protein sequence ID" value="ACB44390.1"/>
    <property type="molecule type" value="Genomic_DNA"/>
</dbReference>
<feature type="transmembrane region" description="Helical" evidence="8">
    <location>
        <begin position="55"/>
        <end position="79"/>
    </location>
</feature>
<keyword evidence="5 8" id="KW-0812">Transmembrane</keyword>
<comment type="similarity">
    <text evidence="2">Belongs to the AzlC family.</text>
</comment>